<gene>
    <name evidence="1" type="ORF">EB235_19045</name>
</gene>
<reference evidence="1 2" key="1">
    <citation type="submission" date="2018-10" db="EMBL/GenBank/DDBJ databases">
        <authorList>
            <person name="Perry B.J."/>
            <person name="Sullivan J.T."/>
            <person name="Murphy R.J.T."/>
            <person name="Ramsay J.P."/>
            <person name="Ronson C.W."/>
        </authorList>
    </citation>
    <scope>NUCLEOTIDE SEQUENCE [LARGE SCALE GENOMIC DNA]</scope>
    <source>
        <strain evidence="1 2">R88b</strain>
    </source>
</reference>
<organism evidence="1 2">
    <name type="scientific">Mesorhizobium loti R88b</name>
    <dbReference type="NCBI Taxonomy" id="935548"/>
    <lineage>
        <taxon>Bacteria</taxon>
        <taxon>Pseudomonadati</taxon>
        <taxon>Pseudomonadota</taxon>
        <taxon>Alphaproteobacteria</taxon>
        <taxon>Hyphomicrobiales</taxon>
        <taxon>Phyllobacteriaceae</taxon>
        <taxon>Mesorhizobium</taxon>
    </lineage>
</organism>
<dbReference type="AlphaFoldDB" id="A0A6M7WN07"/>
<name>A0A6M7WN07_RHILI</name>
<evidence type="ECO:0000313" key="2">
    <source>
        <dbReference type="Proteomes" id="UP000503017"/>
    </source>
</evidence>
<protein>
    <submittedName>
        <fullName evidence="1">Uncharacterized protein</fullName>
    </submittedName>
</protein>
<dbReference type="EMBL" id="CP033367">
    <property type="protein sequence ID" value="QKD03345.1"/>
    <property type="molecule type" value="Genomic_DNA"/>
</dbReference>
<evidence type="ECO:0000313" key="1">
    <source>
        <dbReference type="EMBL" id="QKD03345.1"/>
    </source>
</evidence>
<dbReference type="Proteomes" id="UP000503017">
    <property type="component" value="Chromosome"/>
</dbReference>
<accession>A0A6M7WN07</accession>
<proteinExistence type="predicted"/>
<sequence length="59" mass="6721">MSSGSGDAAWYRAGRIRKANIAPWPFDWPTPTIAWASDHLPHDMAVFIKDRLFECLCRS</sequence>